<proteinExistence type="predicted"/>
<reference evidence="1" key="1">
    <citation type="submission" date="2016-09" db="EMBL/GenBank/DDBJ databases">
        <title>Whole genome sequencing of Salmonella enterica.</title>
        <authorList>
            <person name="Bell R."/>
        </authorList>
    </citation>
    <scope>NUCLEOTIDE SEQUENCE [LARGE SCALE GENOMIC DNA]</scope>
    <source>
        <strain evidence="1">CFSAN044929</strain>
    </source>
</reference>
<comment type="caution">
    <text evidence="1">The sequence shown here is derived from an EMBL/GenBank/DDBJ whole genome shotgun (WGS) entry which is preliminary data.</text>
</comment>
<dbReference type="EMBL" id="MLTE01000006">
    <property type="protein sequence ID" value="OHJ52736.1"/>
    <property type="molecule type" value="Genomic_DNA"/>
</dbReference>
<sequence>MKHFNYKGYTGTIEIDIEDNILYGKIAYIRDLVTYQAATIKELEAEFRESVDIYLRDCEELNKKPDIPFKGVFNVRVAPAIHRHIAELSEDLGMSINSFVNKALENEISRTEQSR</sequence>
<dbReference type="InterPro" id="IPR035069">
    <property type="entry name" value="TTHA1013/TTHA0281-like"/>
</dbReference>
<protein>
    <submittedName>
        <fullName evidence="1">DNA repair protein</fullName>
    </submittedName>
</protein>
<dbReference type="AlphaFoldDB" id="A0A3F3JBH9"/>
<evidence type="ECO:0000313" key="1">
    <source>
        <dbReference type="EMBL" id="OHJ52736.1"/>
    </source>
</evidence>
<dbReference type="Pfam" id="PF05534">
    <property type="entry name" value="HicB"/>
    <property type="match status" value="1"/>
</dbReference>
<dbReference type="InterPro" id="IPR008651">
    <property type="entry name" value="Uncharacterised_HicB"/>
</dbReference>
<accession>A0A3F3JBH9</accession>
<name>A0A3F3JBH9_SALER</name>
<dbReference type="RefSeq" id="WP_070801641.1">
    <property type="nucleotide sequence ID" value="NZ_MLTE01000006.1"/>
</dbReference>
<dbReference type="SUPFAM" id="SSF143100">
    <property type="entry name" value="TTHA1013/TTHA0281-like"/>
    <property type="match status" value="1"/>
</dbReference>
<organism evidence="1">
    <name type="scientific">Salmonella enterica</name>
    <name type="common">Salmonella choleraesuis</name>
    <dbReference type="NCBI Taxonomy" id="28901"/>
    <lineage>
        <taxon>Bacteria</taxon>
        <taxon>Pseudomonadati</taxon>
        <taxon>Pseudomonadota</taxon>
        <taxon>Gammaproteobacteria</taxon>
        <taxon>Enterobacterales</taxon>
        <taxon>Enterobacteriaceae</taxon>
        <taxon>Salmonella</taxon>
    </lineage>
</organism>
<gene>
    <name evidence="1" type="ORF">A7S51_11250</name>
</gene>
<dbReference type="Proteomes" id="UP000866740">
    <property type="component" value="Unassembled WGS sequence"/>
</dbReference>